<name>A0ABQ2QTD5_9GAMM</name>
<evidence type="ECO:0000313" key="6">
    <source>
        <dbReference type="Proteomes" id="UP000654004"/>
    </source>
</evidence>
<dbReference type="Pfam" id="PF01464">
    <property type="entry name" value="SLT"/>
    <property type="match status" value="1"/>
</dbReference>
<proteinExistence type="inferred from homology"/>
<dbReference type="InterPro" id="IPR008258">
    <property type="entry name" value="Transglycosylase_SLT_dom_1"/>
</dbReference>
<evidence type="ECO:0000256" key="1">
    <source>
        <dbReference type="ARBA" id="ARBA00007734"/>
    </source>
</evidence>
<dbReference type="Gene3D" id="1.10.530.10">
    <property type="match status" value="1"/>
</dbReference>
<dbReference type="EMBL" id="BMQW01000010">
    <property type="protein sequence ID" value="GGP96719.1"/>
    <property type="molecule type" value="Genomic_DNA"/>
</dbReference>
<feature type="chain" id="PRO_5046023369" description="Transglycosylase SLT domain-containing protein" evidence="3">
    <location>
        <begin position="24"/>
        <end position="322"/>
    </location>
</feature>
<evidence type="ECO:0000256" key="3">
    <source>
        <dbReference type="SAM" id="SignalP"/>
    </source>
</evidence>
<dbReference type="PANTHER" id="PTHR37423">
    <property type="entry name" value="SOLUBLE LYTIC MUREIN TRANSGLYCOSYLASE-RELATED"/>
    <property type="match status" value="1"/>
</dbReference>
<evidence type="ECO:0000259" key="4">
    <source>
        <dbReference type="Pfam" id="PF01464"/>
    </source>
</evidence>
<dbReference type="PROSITE" id="PS00922">
    <property type="entry name" value="TRANSGLYCOSYLASE"/>
    <property type="match status" value="1"/>
</dbReference>
<evidence type="ECO:0000313" key="5">
    <source>
        <dbReference type="EMBL" id="GGP96719.1"/>
    </source>
</evidence>
<evidence type="ECO:0000256" key="2">
    <source>
        <dbReference type="SAM" id="MobiDB-lite"/>
    </source>
</evidence>
<dbReference type="Proteomes" id="UP000654004">
    <property type="component" value="Unassembled WGS sequence"/>
</dbReference>
<feature type="domain" description="Transglycosylase SLT" evidence="4">
    <location>
        <begin position="201"/>
        <end position="295"/>
    </location>
</feature>
<protein>
    <recommendedName>
        <fullName evidence="4">Transglycosylase SLT domain-containing protein</fullName>
    </recommendedName>
</protein>
<dbReference type="CDD" id="cd00254">
    <property type="entry name" value="LT-like"/>
    <property type="match status" value="1"/>
</dbReference>
<sequence>MLWRNELALVVIVVLFSAAQVHAKQVVYPQVEETEKPNIKAKYRVEQPTEKQQLQLKPTQSNTQSNSNKPTLEAFNVLNQSAPKSINDQLSLNGSYVAEKPQQRTLTNDYQLTQSSAALGKPKVKARYSENGIVSDLGVEKRKVYQYKQANGVMVFSDQQPLGADYQVLLYECFACRPDSTIDWYKIPLFTSHFATDVALAAHKYQLDPALIRAVIHAESAFKPGAVSKAGAKGLMQLMPGTASDMGVDNPLNAQQNIRGGSRYLAQLLAQFNGDLDLACAAYNAGPSTVTQYSGIPPYPETQAYVKRVKILFKRYQKALAS</sequence>
<accession>A0ABQ2QTD5</accession>
<dbReference type="SUPFAM" id="SSF53955">
    <property type="entry name" value="Lysozyme-like"/>
    <property type="match status" value="1"/>
</dbReference>
<dbReference type="PANTHER" id="PTHR37423:SF2">
    <property type="entry name" value="MEMBRANE-BOUND LYTIC MUREIN TRANSGLYCOSYLASE C"/>
    <property type="match status" value="1"/>
</dbReference>
<comment type="similarity">
    <text evidence="1">Belongs to the transglycosylase Slt family.</text>
</comment>
<organism evidence="5 6">
    <name type="scientific">Shewanella ulleungensis</name>
    <dbReference type="NCBI Taxonomy" id="2282699"/>
    <lineage>
        <taxon>Bacteria</taxon>
        <taxon>Pseudomonadati</taxon>
        <taxon>Pseudomonadota</taxon>
        <taxon>Gammaproteobacteria</taxon>
        <taxon>Alteromonadales</taxon>
        <taxon>Shewanellaceae</taxon>
        <taxon>Shewanella</taxon>
    </lineage>
</organism>
<keyword evidence="3" id="KW-0732">Signal</keyword>
<feature type="region of interest" description="Disordered" evidence="2">
    <location>
        <begin position="45"/>
        <end position="69"/>
    </location>
</feature>
<dbReference type="InterPro" id="IPR000189">
    <property type="entry name" value="Transglyc_AS"/>
</dbReference>
<gene>
    <name evidence="5" type="ORF">GCM10009410_33420</name>
</gene>
<feature type="signal peptide" evidence="3">
    <location>
        <begin position="1"/>
        <end position="23"/>
    </location>
</feature>
<feature type="compositionally biased region" description="Polar residues" evidence="2">
    <location>
        <begin position="50"/>
        <end position="69"/>
    </location>
</feature>
<comment type="caution">
    <text evidence="5">The sequence shown here is derived from an EMBL/GenBank/DDBJ whole genome shotgun (WGS) entry which is preliminary data.</text>
</comment>
<keyword evidence="6" id="KW-1185">Reference proteome</keyword>
<reference evidence="6" key="1">
    <citation type="journal article" date="2019" name="Int. J. Syst. Evol. Microbiol.">
        <title>The Global Catalogue of Microorganisms (GCM) 10K type strain sequencing project: providing services to taxonomists for standard genome sequencing and annotation.</title>
        <authorList>
            <consortium name="The Broad Institute Genomics Platform"/>
            <consortium name="The Broad Institute Genome Sequencing Center for Infectious Disease"/>
            <person name="Wu L."/>
            <person name="Ma J."/>
        </authorList>
    </citation>
    <scope>NUCLEOTIDE SEQUENCE [LARGE SCALE GENOMIC DNA]</scope>
    <source>
        <strain evidence="6">JCM 32305</strain>
    </source>
</reference>
<dbReference type="InterPro" id="IPR023346">
    <property type="entry name" value="Lysozyme-like_dom_sf"/>
</dbReference>